<dbReference type="EMBL" id="QGKW02000276">
    <property type="protein sequence ID" value="KAF2609515.1"/>
    <property type="molecule type" value="Genomic_DNA"/>
</dbReference>
<evidence type="ECO:0000256" key="1">
    <source>
        <dbReference type="SAM" id="MobiDB-lite"/>
    </source>
</evidence>
<reference evidence="2" key="1">
    <citation type="submission" date="2019-12" db="EMBL/GenBank/DDBJ databases">
        <title>Genome sequencing and annotation of Brassica cretica.</title>
        <authorList>
            <person name="Studholme D.J."/>
            <person name="Sarris P.F."/>
        </authorList>
    </citation>
    <scope>NUCLEOTIDE SEQUENCE</scope>
    <source>
        <strain evidence="2">PFS-001/15</strain>
        <tissue evidence="2">Leaf</tissue>
    </source>
</reference>
<evidence type="ECO:0000313" key="3">
    <source>
        <dbReference type="Proteomes" id="UP000712281"/>
    </source>
</evidence>
<evidence type="ECO:0000313" key="2">
    <source>
        <dbReference type="EMBL" id="KAF2609515.1"/>
    </source>
</evidence>
<comment type="caution">
    <text evidence="2">The sequence shown here is derived from an EMBL/GenBank/DDBJ whole genome shotgun (WGS) entry which is preliminary data.</text>
</comment>
<protein>
    <submittedName>
        <fullName evidence="2">Uncharacterized protein</fullName>
    </submittedName>
</protein>
<sequence>MRATVVHSENRLESRDKHVHSENCSENHDENGRWVPDYSEKWNHRPYKRVNEAVREAQYA</sequence>
<feature type="compositionally biased region" description="Basic and acidic residues" evidence="1">
    <location>
        <begin position="8"/>
        <end position="38"/>
    </location>
</feature>
<proteinExistence type="predicted"/>
<name>A0A8S9LQE1_BRACR</name>
<organism evidence="2 3">
    <name type="scientific">Brassica cretica</name>
    <name type="common">Mustard</name>
    <dbReference type="NCBI Taxonomy" id="69181"/>
    <lineage>
        <taxon>Eukaryota</taxon>
        <taxon>Viridiplantae</taxon>
        <taxon>Streptophyta</taxon>
        <taxon>Embryophyta</taxon>
        <taxon>Tracheophyta</taxon>
        <taxon>Spermatophyta</taxon>
        <taxon>Magnoliopsida</taxon>
        <taxon>eudicotyledons</taxon>
        <taxon>Gunneridae</taxon>
        <taxon>Pentapetalae</taxon>
        <taxon>rosids</taxon>
        <taxon>malvids</taxon>
        <taxon>Brassicales</taxon>
        <taxon>Brassicaceae</taxon>
        <taxon>Brassiceae</taxon>
        <taxon>Brassica</taxon>
    </lineage>
</organism>
<dbReference type="Proteomes" id="UP000712281">
    <property type="component" value="Unassembled WGS sequence"/>
</dbReference>
<accession>A0A8S9LQE1</accession>
<dbReference type="AlphaFoldDB" id="A0A8S9LQE1"/>
<feature type="region of interest" description="Disordered" evidence="1">
    <location>
        <begin position="1"/>
        <end position="38"/>
    </location>
</feature>
<gene>
    <name evidence="2" type="ORF">F2Q68_00043016</name>
</gene>